<protein>
    <submittedName>
        <fullName evidence="1">Uncharacterized protein</fullName>
    </submittedName>
</protein>
<evidence type="ECO:0000313" key="1">
    <source>
        <dbReference type="EMBL" id="NRF66562.1"/>
    </source>
</evidence>
<comment type="caution">
    <text evidence="1">The sequence shown here is derived from an EMBL/GenBank/DDBJ whole genome shotgun (WGS) entry which is preliminary data.</text>
</comment>
<gene>
    <name evidence="1" type="ORF">HLB44_06170</name>
</gene>
<name>A0ABX2ECM8_9BURK</name>
<dbReference type="EMBL" id="JABRWJ010000002">
    <property type="protein sequence ID" value="NRF66562.1"/>
    <property type="molecule type" value="Genomic_DNA"/>
</dbReference>
<dbReference type="Proteomes" id="UP000737171">
    <property type="component" value="Unassembled WGS sequence"/>
</dbReference>
<reference evidence="1 2" key="1">
    <citation type="submission" date="2020-05" db="EMBL/GenBank/DDBJ databases">
        <title>Aquincola sp. isolate from soil.</title>
        <authorList>
            <person name="Han J."/>
            <person name="Kim D.-U."/>
        </authorList>
    </citation>
    <scope>NUCLEOTIDE SEQUENCE [LARGE SCALE GENOMIC DNA]</scope>
    <source>
        <strain evidence="1 2">S2</strain>
    </source>
</reference>
<keyword evidence="2" id="KW-1185">Reference proteome</keyword>
<organism evidence="1 2">
    <name type="scientific">Pseudaquabacterium terrae</name>
    <dbReference type="NCBI Taxonomy" id="2732868"/>
    <lineage>
        <taxon>Bacteria</taxon>
        <taxon>Pseudomonadati</taxon>
        <taxon>Pseudomonadota</taxon>
        <taxon>Betaproteobacteria</taxon>
        <taxon>Burkholderiales</taxon>
        <taxon>Sphaerotilaceae</taxon>
        <taxon>Pseudaquabacterium</taxon>
    </lineage>
</organism>
<sequence length="100" mass="11550">MSDDFFALPPFKPAEALGLLKRSLRDLRTLSERGDGYELKGSRVIELEADDKTITARLARRPMRGGTPEWDRFVLGASPDVRKFTDEVKRRLARWTEEDR</sequence>
<accession>A0ABX2ECM8</accession>
<proteinExistence type="predicted"/>
<dbReference type="RefSeq" id="WP_173121687.1">
    <property type="nucleotide sequence ID" value="NZ_JABRWJ010000002.1"/>
</dbReference>
<evidence type="ECO:0000313" key="2">
    <source>
        <dbReference type="Proteomes" id="UP000737171"/>
    </source>
</evidence>